<evidence type="ECO:0000256" key="1">
    <source>
        <dbReference type="SAM" id="MobiDB-lite"/>
    </source>
</evidence>
<dbReference type="InParanoid" id="A2DEU6"/>
<feature type="region of interest" description="Disordered" evidence="1">
    <location>
        <begin position="50"/>
        <end position="78"/>
    </location>
</feature>
<dbReference type="KEGG" id="tva:5466504"/>
<evidence type="ECO:0000313" key="2">
    <source>
        <dbReference type="EMBL" id="EAY20938.1"/>
    </source>
</evidence>
<dbReference type="VEuPathDB" id="TrichDB:TVAG_171950"/>
<sequence>MSNFTRFSVSRKPRADPINVKYAPTFIEQSSEAAKYVSYEISIQESFSYEVPGSPNSASEDDVITVASGSENDVDIIE</sequence>
<reference evidence="2" key="2">
    <citation type="journal article" date="2007" name="Science">
        <title>Draft genome sequence of the sexually transmitted pathogen Trichomonas vaginalis.</title>
        <authorList>
            <person name="Carlton J.M."/>
            <person name="Hirt R.P."/>
            <person name="Silva J.C."/>
            <person name="Delcher A.L."/>
            <person name="Schatz M."/>
            <person name="Zhao Q."/>
            <person name="Wortman J.R."/>
            <person name="Bidwell S.L."/>
            <person name="Alsmark U.C.M."/>
            <person name="Besteiro S."/>
            <person name="Sicheritz-Ponten T."/>
            <person name="Noel C.J."/>
            <person name="Dacks J.B."/>
            <person name="Foster P.G."/>
            <person name="Simillion C."/>
            <person name="Van de Peer Y."/>
            <person name="Miranda-Saavedra D."/>
            <person name="Barton G.J."/>
            <person name="Westrop G.D."/>
            <person name="Mueller S."/>
            <person name="Dessi D."/>
            <person name="Fiori P.L."/>
            <person name="Ren Q."/>
            <person name="Paulsen I."/>
            <person name="Zhang H."/>
            <person name="Bastida-Corcuera F.D."/>
            <person name="Simoes-Barbosa A."/>
            <person name="Brown M.T."/>
            <person name="Hayes R.D."/>
            <person name="Mukherjee M."/>
            <person name="Okumura C.Y."/>
            <person name="Schneider R."/>
            <person name="Smith A.J."/>
            <person name="Vanacova S."/>
            <person name="Villalvazo M."/>
            <person name="Haas B.J."/>
            <person name="Pertea M."/>
            <person name="Feldblyum T.V."/>
            <person name="Utterback T.R."/>
            <person name="Shu C.L."/>
            <person name="Osoegawa K."/>
            <person name="de Jong P.J."/>
            <person name="Hrdy I."/>
            <person name="Horvathova L."/>
            <person name="Zubacova Z."/>
            <person name="Dolezal P."/>
            <person name="Malik S.B."/>
            <person name="Logsdon J.M. Jr."/>
            <person name="Henze K."/>
            <person name="Gupta A."/>
            <person name="Wang C.C."/>
            <person name="Dunne R.L."/>
            <person name="Upcroft J.A."/>
            <person name="Upcroft P."/>
            <person name="White O."/>
            <person name="Salzberg S.L."/>
            <person name="Tang P."/>
            <person name="Chiu C.-H."/>
            <person name="Lee Y.-S."/>
            <person name="Embley T.M."/>
            <person name="Coombs G.H."/>
            <person name="Mottram J.C."/>
            <person name="Tachezy J."/>
            <person name="Fraser-Liggett C.M."/>
            <person name="Johnson P.J."/>
        </authorList>
    </citation>
    <scope>NUCLEOTIDE SEQUENCE [LARGE SCALE GENOMIC DNA]</scope>
    <source>
        <strain evidence="2">G3</strain>
    </source>
</reference>
<gene>
    <name evidence="2" type="ORF">TVAG_171950</name>
</gene>
<name>A2DEU6_TRIV3</name>
<dbReference type="Proteomes" id="UP000001542">
    <property type="component" value="Unassembled WGS sequence"/>
</dbReference>
<keyword evidence="3" id="KW-1185">Reference proteome</keyword>
<dbReference type="EMBL" id="DS113193">
    <property type="protein sequence ID" value="EAY20938.1"/>
    <property type="molecule type" value="Genomic_DNA"/>
</dbReference>
<dbReference type="AlphaFoldDB" id="A2DEU6"/>
<dbReference type="RefSeq" id="XP_001581924.1">
    <property type="nucleotide sequence ID" value="XM_001581874.1"/>
</dbReference>
<proteinExistence type="predicted"/>
<reference evidence="2" key="1">
    <citation type="submission" date="2006-10" db="EMBL/GenBank/DDBJ databases">
        <authorList>
            <person name="Amadeo P."/>
            <person name="Zhao Q."/>
            <person name="Wortman J."/>
            <person name="Fraser-Liggett C."/>
            <person name="Carlton J."/>
        </authorList>
    </citation>
    <scope>NUCLEOTIDE SEQUENCE</scope>
    <source>
        <strain evidence="2">G3</strain>
    </source>
</reference>
<accession>A2DEU6</accession>
<protein>
    <submittedName>
        <fullName evidence="2">Uncharacterized protein</fullName>
    </submittedName>
</protein>
<evidence type="ECO:0000313" key="3">
    <source>
        <dbReference type="Proteomes" id="UP000001542"/>
    </source>
</evidence>
<dbReference type="VEuPathDB" id="TrichDB:TVAGG3_0530450"/>
<organism evidence="2 3">
    <name type="scientific">Trichomonas vaginalis (strain ATCC PRA-98 / G3)</name>
    <dbReference type="NCBI Taxonomy" id="412133"/>
    <lineage>
        <taxon>Eukaryota</taxon>
        <taxon>Metamonada</taxon>
        <taxon>Parabasalia</taxon>
        <taxon>Trichomonadida</taxon>
        <taxon>Trichomonadidae</taxon>
        <taxon>Trichomonas</taxon>
    </lineage>
</organism>